<reference evidence="1 2" key="1">
    <citation type="submission" date="2019-05" db="EMBL/GenBank/DDBJ databases">
        <title>Another draft genome of Portunus trituberculatus and its Hox gene families provides insights of decapod evolution.</title>
        <authorList>
            <person name="Jeong J.-H."/>
            <person name="Song I."/>
            <person name="Kim S."/>
            <person name="Choi T."/>
            <person name="Kim D."/>
            <person name="Ryu S."/>
            <person name="Kim W."/>
        </authorList>
    </citation>
    <scope>NUCLEOTIDE SEQUENCE [LARGE SCALE GENOMIC DNA]</scope>
    <source>
        <tissue evidence="1">Muscle</tissue>
    </source>
</reference>
<comment type="caution">
    <text evidence="1">The sequence shown here is derived from an EMBL/GenBank/DDBJ whole genome shotgun (WGS) entry which is preliminary data.</text>
</comment>
<dbReference type="EMBL" id="VSRR010005231">
    <property type="protein sequence ID" value="MPC41906.1"/>
    <property type="molecule type" value="Genomic_DNA"/>
</dbReference>
<evidence type="ECO:0000313" key="2">
    <source>
        <dbReference type="Proteomes" id="UP000324222"/>
    </source>
</evidence>
<sequence>MFPEVNISSGVYTECATAYVGCLTPAWRLQVPAAAAVAAALAALVKAGGSLGALERAPQSHSTG</sequence>
<proteinExistence type="predicted"/>
<protein>
    <submittedName>
        <fullName evidence="1">Uncharacterized protein</fullName>
    </submittedName>
</protein>
<name>A0A5B7F9D3_PORTR</name>
<evidence type="ECO:0000313" key="1">
    <source>
        <dbReference type="EMBL" id="MPC41906.1"/>
    </source>
</evidence>
<keyword evidence="2" id="KW-1185">Reference proteome</keyword>
<dbReference type="Proteomes" id="UP000324222">
    <property type="component" value="Unassembled WGS sequence"/>
</dbReference>
<dbReference type="AlphaFoldDB" id="A0A5B7F9D3"/>
<organism evidence="1 2">
    <name type="scientific">Portunus trituberculatus</name>
    <name type="common">Swimming crab</name>
    <name type="synonym">Neptunus trituberculatus</name>
    <dbReference type="NCBI Taxonomy" id="210409"/>
    <lineage>
        <taxon>Eukaryota</taxon>
        <taxon>Metazoa</taxon>
        <taxon>Ecdysozoa</taxon>
        <taxon>Arthropoda</taxon>
        <taxon>Crustacea</taxon>
        <taxon>Multicrustacea</taxon>
        <taxon>Malacostraca</taxon>
        <taxon>Eumalacostraca</taxon>
        <taxon>Eucarida</taxon>
        <taxon>Decapoda</taxon>
        <taxon>Pleocyemata</taxon>
        <taxon>Brachyura</taxon>
        <taxon>Eubrachyura</taxon>
        <taxon>Portunoidea</taxon>
        <taxon>Portunidae</taxon>
        <taxon>Portuninae</taxon>
        <taxon>Portunus</taxon>
    </lineage>
</organism>
<accession>A0A5B7F9D3</accession>
<gene>
    <name evidence="1" type="ORF">E2C01_035515</name>
</gene>